<comment type="similarity">
    <text evidence="3">Belongs to the TO family.</text>
</comment>
<dbReference type="HOGENOM" id="CLU_069908_0_0_1"/>
<keyword evidence="2" id="KW-0090">Biological rhythms</keyword>
<dbReference type="GO" id="GO:0005615">
    <property type="term" value="C:extracellular space"/>
    <property type="evidence" value="ECO:0007669"/>
    <property type="project" value="TreeGrafter"/>
</dbReference>
<proteinExistence type="inferred from homology"/>
<keyword evidence="5" id="KW-1185">Reference proteome</keyword>
<evidence type="ECO:0000256" key="1">
    <source>
        <dbReference type="ARBA" id="ARBA00022729"/>
    </source>
</evidence>
<reference evidence="4" key="1">
    <citation type="submission" date="2015-05" db="UniProtKB">
        <authorList>
            <consortium name="EnsemblMetazoa"/>
        </authorList>
    </citation>
    <scope>IDENTIFICATION</scope>
</reference>
<dbReference type="OMA" id="INENWRE"/>
<dbReference type="GO" id="GO:0007623">
    <property type="term" value="P:circadian rhythm"/>
    <property type="evidence" value="ECO:0007669"/>
    <property type="project" value="UniProtKB-ARBA"/>
</dbReference>
<dbReference type="FunFam" id="3.15.10.30:FF:000001">
    <property type="entry name" value="Takeout-like protein 1"/>
    <property type="match status" value="1"/>
</dbReference>
<dbReference type="FunCoup" id="T1HWN1">
    <property type="interactions" value="10"/>
</dbReference>
<sequence length="243" mass="27159">IAQFINVVYSCTNNNFTIIPAKTWTACKSNDPKKEECLKGAIQHAIRDLSNGGKASLGVLPMDPLHFDMITVDQGDGPVAIKLEFFNLDLIGLKTINVNSVKNDWKSMVVDLIVPKLTLRGQYKVNGKVLVLPIKGDGDCKLEFTNYKVIGNLKIKEVKKGDKKHFEVVQFQIKPTQEKVFIQFDNLFNGDKALGDNMNRFLNENSQEILQELGPAISRAFGTAFKTISNRIFSKVPSNEINL</sequence>
<name>T1HWN1_RHOPR</name>
<evidence type="ECO:0000256" key="2">
    <source>
        <dbReference type="ARBA" id="ARBA00023108"/>
    </source>
</evidence>
<dbReference type="InterPro" id="IPR010562">
    <property type="entry name" value="Haemolymph_juvenile_hormone-bd"/>
</dbReference>
<accession>T1HWN1</accession>
<dbReference type="PANTHER" id="PTHR11008">
    <property type="entry name" value="PROTEIN TAKEOUT-LIKE PROTEIN"/>
    <property type="match status" value="1"/>
</dbReference>
<dbReference type="VEuPathDB" id="VectorBase:RPRC008451"/>
<dbReference type="InParanoid" id="T1HWN1"/>
<dbReference type="InterPro" id="IPR038606">
    <property type="entry name" value="To_sf"/>
</dbReference>
<dbReference type="EMBL" id="ACPB03005539">
    <property type="status" value="NOT_ANNOTATED_CDS"/>
    <property type="molecule type" value="Genomic_DNA"/>
</dbReference>
<keyword evidence="1" id="KW-0732">Signal</keyword>
<evidence type="ECO:0000313" key="4">
    <source>
        <dbReference type="EnsemblMetazoa" id="RPRC008451-PA"/>
    </source>
</evidence>
<dbReference type="Proteomes" id="UP000015103">
    <property type="component" value="Unassembled WGS sequence"/>
</dbReference>
<dbReference type="EnsemblMetazoa" id="RPRC008451-RA">
    <property type="protein sequence ID" value="RPRC008451-PA"/>
    <property type="gene ID" value="RPRC008451"/>
</dbReference>
<dbReference type="SMART" id="SM00700">
    <property type="entry name" value="JHBP"/>
    <property type="match status" value="1"/>
</dbReference>
<dbReference type="PANTHER" id="PTHR11008:SF40">
    <property type="entry name" value="PROTEIN TAKEOUT"/>
    <property type="match status" value="1"/>
</dbReference>
<dbReference type="Pfam" id="PF06585">
    <property type="entry name" value="JHBP"/>
    <property type="match status" value="1"/>
</dbReference>
<evidence type="ECO:0000313" key="5">
    <source>
        <dbReference type="Proteomes" id="UP000015103"/>
    </source>
</evidence>
<dbReference type="AlphaFoldDB" id="T1HWN1"/>
<evidence type="ECO:0000256" key="3">
    <source>
        <dbReference type="ARBA" id="ARBA00060902"/>
    </source>
</evidence>
<dbReference type="eggNOG" id="ENOG502SQ21">
    <property type="taxonomic scope" value="Eukaryota"/>
</dbReference>
<organism evidence="4 5">
    <name type="scientific">Rhodnius prolixus</name>
    <name type="common">Triatomid bug</name>
    <dbReference type="NCBI Taxonomy" id="13249"/>
    <lineage>
        <taxon>Eukaryota</taxon>
        <taxon>Metazoa</taxon>
        <taxon>Ecdysozoa</taxon>
        <taxon>Arthropoda</taxon>
        <taxon>Hexapoda</taxon>
        <taxon>Insecta</taxon>
        <taxon>Pterygota</taxon>
        <taxon>Neoptera</taxon>
        <taxon>Paraneoptera</taxon>
        <taxon>Hemiptera</taxon>
        <taxon>Heteroptera</taxon>
        <taxon>Panheteroptera</taxon>
        <taxon>Cimicomorpha</taxon>
        <taxon>Reduviidae</taxon>
        <taxon>Triatominae</taxon>
        <taxon>Rhodnius</taxon>
    </lineage>
</organism>
<protein>
    <submittedName>
        <fullName evidence="4">Uncharacterized protein</fullName>
    </submittedName>
</protein>
<dbReference type="Gene3D" id="3.15.10.30">
    <property type="entry name" value="Haemolymph juvenile hormone binding protein"/>
    <property type="match status" value="1"/>
</dbReference>
<dbReference type="STRING" id="13249.T1HWN1"/>